<dbReference type="AlphaFoldDB" id="A0A318KQG8"/>
<sequence>MIIKKKFNNNILLAEDENHNEVVLLGKSIAFEKKVGERIDETLIEKKFVPDYQDVANQFIQLLNKVPLQQIDLINKIITNAEKELNVTFNDSIYIGLTDHLNYALTRAREHMNLKNAMLWEIKKFYAKEFAVALKALDLIAYYENVKLSEDEAGYIALHFVNAQQDSNMETTILMTDIVQDVVQIIKFQFNMNLDEHSLNYSRLITHLRYFTLRMLHGELAVNHEDLLFNTLKNSYHRAYECALKIKDYFNKRCNITLTNEELSYLIIHINRVTTRDL</sequence>
<dbReference type="Pfam" id="PF00874">
    <property type="entry name" value="PRD"/>
    <property type="match status" value="2"/>
</dbReference>
<keyword evidence="4" id="KW-1185">Reference proteome</keyword>
<evidence type="ECO:0000313" key="4">
    <source>
        <dbReference type="Proteomes" id="UP000247612"/>
    </source>
</evidence>
<dbReference type="Pfam" id="PF03123">
    <property type="entry name" value="CAT_RBD"/>
    <property type="match status" value="1"/>
</dbReference>
<dbReference type="InterPro" id="IPR011608">
    <property type="entry name" value="PRD"/>
</dbReference>
<evidence type="ECO:0000259" key="2">
    <source>
        <dbReference type="PROSITE" id="PS51372"/>
    </source>
</evidence>
<dbReference type="InterPro" id="IPR036650">
    <property type="entry name" value="CAT_RNA-bd_dom_sf"/>
</dbReference>
<feature type="domain" description="PRD" evidence="2">
    <location>
        <begin position="172"/>
        <end position="278"/>
    </location>
</feature>
<dbReference type="PANTHER" id="PTHR30185:SF15">
    <property type="entry name" value="CRYPTIC BETA-GLUCOSIDE BGL OPERON ANTITERMINATOR"/>
    <property type="match status" value="1"/>
</dbReference>
<dbReference type="NCBIfam" id="NF046042">
    <property type="entry name" value="LicT"/>
    <property type="match status" value="1"/>
</dbReference>
<organism evidence="3 4">
    <name type="scientific">Dielma fastidiosa</name>
    <dbReference type="NCBI Taxonomy" id="1034346"/>
    <lineage>
        <taxon>Bacteria</taxon>
        <taxon>Bacillati</taxon>
        <taxon>Bacillota</taxon>
        <taxon>Erysipelotrichia</taxon>
        <taxon>Erysipelotrichales</taxon>
        <taxon>Erysipelotrichaceae</taxon>
        <taxon>Dielma</taxon>
    </lineage>
</organism>
<dbReference type="Gene3D" id="1.10.1790.10">
    <property type="entry name" value="PRD domain"/>
    <property type="match status" value="2"/>
</dbReference>
<comment type="caution">
    <text evidence="3">The sequence shown here is derived from an EMBL/GenBank/DDBJ whole genome shotgun (WGS) entry which is preliminary data.</text>
</comment>
<dbReference type="GO" id="GO:0003723">
    <property type="term" value="F:RNA binding"/>
    <property type="evidence" value="ECO:0007669"/>
    <property type="project" value="InterPro"/>
</dbReference>
<keyword evidence="1" id="KW-0677">Repeat</keyword>
<dbReference type="Gene3D" id="2.30.24.10">
    <property type="entry name" value="CAT RNA-binding domain"/>
    <property type="match status" value="1"/>
</dbReference>
<dbReference type="SUPFAM" id="SSF50151">
    <property type="entry name" value="SacY-like RNA-binding domain"/>
    <property type="match status" value="1"/>
</dbReference>
<feature type="domain" description="PRD" evidence="2">
    <location>
        <begin position="65"/>
        <end position="170"/>
    </location>
</feature>
<evidence type="ECO:0000313" key="3">
    <source>
        <dbReference type="EMBL" id="PXX80174.1"/>
    </source>
</evidence>
<dbReference type="GO" id="GO:0006355">
    <property type="term" value="P:regulation of DNA-templated transcription"/>
    <property type="evidence" value="ECO:0007669"/>
    <property type="project" value="InterPro"/>
</dbReference>
<dbReference type="InterPro" id="IPR050661">
    <property type="entry name" value="BglG_antiterminators"/>
</dbReference>
<accession>A0A318KQG8</accession>
<dbReference type="STRING" id="1034346.GCA_000313565_01672"/>
<dbReference type="PANTHER" id="PTHR30185">
    <property type="entry name" value="CRYPTIC BETA-GLUCOSIDE BGL OPERON ANTITERMINATOR"/>
    <property type="match status" value="1"/>
</dbReference>
<dbReference type="InterPro" id="IPR004341">
    <property type="entry name" value="CAT_RNA-bd_dom"/>
</dbReference>
<dbReference type="SUPFAM" id="SSF63520">
    <property type="entry name" value="PTS-regulatory domain, PRD"/>
    <property type="match status" value="2"/>
</dbReference>
<dbReference type="Proteomes" id="UP000247612">
    <property type="component" value="Unassembled WGS sequence"/>
</dbReference>
<evidence type="ECO:0000256" key="1">
    <source>
        <dbReference type="ARBA" id="ARBA00022737"/>
    </source>
</evidence>
<name>A0A318KQG8_9FIRM</name>
<dbReference type="OrthoDB" id="9813552at2"/>
<dbReference type="EMBL" id="QJKH01000004">
    <property type="protein sequence ID" value="PXX80174.1"/>
    <property type="molecule type" value="Genomic_DNA"/>
</dbReference>
<gene>
    <name evidence="3" type="ORF">DES51_104179</name>
</gene>
<reference evidence="3 4" key="1">
    <citation type="submission" date="2018-05" db="EMBL/GenBank/DDBJ databases">
        <title>Genomic Encyclopedia of Type Strains, Phase IV (KMG-IV): sequencing the most valuable type-strain genomes for metagenomic binning, comparative biology and taxonomic classification.</title>
        <authorList>
            <person name="Goeker M."/>
        </authorList>
    </citation>
    <scope>NUCLEOTIDE SEQUENCE [LARGE SCALE GENOMIC DNA]</scope>
    <source>
        <strain evidence="3 4">JC118</strain>
    </source>
</reference>
<protein>
    <submittedName>
        <fullName evidence="3">BglG family transcriptional antiterminator</fullName>
    </submittedName>
</protein>
<proteinExistence type="predicted"/>
<dbReference type="InterPro" id="IPR036634">
    <property type="entry name" value="PRD_sf"/>
</dbReference>
<dbReference type="SMART" id="SM01061">
    <property type="entry name" value="CAT_RBD"/>
    <property type="match status" value="1"/>
</dbReference>
<dbReference type="RefSeq" id="WP_022937975.1">
    <property type="nucleotide sequence ID" value="NZ_CABKRQ010000004.1"/>
</dbReference>
<dbReference type="PROSITE" id="PS51372">
    <property type="entry name" value="PRD_2"/>
    <property type="match status" value="2"/>
</dbReference>